<dbReference type="PANTHER" id="PTHR37244:SF1">
    <property type="entry name" value="NADP-SPECIFIC GLUTAMATE DEHYDROGENASE"/>
    <property type="match status" value="1"/>
</dbReference>
<protein>
    <submittedName>
        <fullName evidence="2">Uncharacterized protein</fullName>
    </submittedName>
</protein>
<dbReference type="PANTHER" id="PTHR37244">
    <property type="entry name" value="NADP-SPECIFIC GLUTAMATE DEHYDROGENASE"/>
    <property type="match status" value="1"/>
</dbReference>
<dbReference type="OrthoDB" id="2016101at2759"/>
<reference evidence="2" key="1">
    <citation type="submission" date="2021-08" db="EMBL/GenBank/DDBJ databases">
        <title>WGS assembly of Ceratopteris richardii.</title>
        <authorList>
            <person name="Marchant D.B."/>
            <person name="Chen G."/>
            <person name="Jenkins J."/>
            <person name="Shu S."/>
            <person name="Leebens-Mack J."/>
            <person name="Grimwood J."/>
            <person name="Schmutz J."/>
            <person name="Soltis P."/>
            <person name="Soltis D."/>
            <person name="Chen Z.-H."/>
        </authorList>
    </citation>
    <scope>NUCLEOTIDE SEQUENCE</scope>
    <source>
        <strain evidence="2">Whitten #5841</strain>
        <tissue evidence="2">Leaf</tissue>
    </source>
</reference>
<evidence type="ECO:0000313" key="2">
    <source>
        <dbReference type="EMBL" id="KAH7281832.1"/>
    </source>
</evidence>
<dbReference type="Proteomes" id="UP000825935">
    <property type="component" value="Chromosome 36"/>
</dbReference>
<keyword evidence="3" id="KW-1185">Reference proteome</keyword>
<proteinExistence type="predicted"/>
<accession>A0A8T2QCP5</accession>
<keyword evidence="1" id="KW-0812">Transmembrane</keyword>
<keyword evidence="1" id="KW-1133">Transmembrane helix</keyword>
<sequence length="294" mass="32175">MKFPPLQMYGWFDVKLFYLRVGSPVLEEVPDTLLLVYWTSDSTTKFEVNGRRISNSESACLALRRDRVDLALAEATYVNTNNLSTTGGLRFKVYDKDELVVQGKLARIPEGPQYAIRKCGSEAFRSSPLSAEAGWSMRCSCVSSSTDCYSLLKGRTDLCAARTSMEVYVAGQTSGLPIVLSRTVLLATKQKDSRVHTMATIPEEEDFVCEQDAPKEVLDKLSGPGLSCQSEVLSLPSSMRFSEEDGLEVSLFNAGVGIGVALGLVVCFGVGVGMSLLMRSYQASAGPSRRRRLF</sequence>
<feature type="transmembrane region" description="Helical" evidence="1">
    <location>
        <begin position="256"/>
        <end position="281"/>
    </location>
</feature>
<gene>
    <name evidence="2" type="ORF">KP509_36G065400</name>
</gene>
<organism evidence="2 3">
    <name type="scientific">Ceratopteris richardii</name>
    <name type="common">Triangle waterfern</name>
    <dbReference type="NCBI Taxonomy" id="49495"/>
    <lineage>
        <taxon>Eukaryota</taxon>
        <taxon>Viridiplantae</taxon>
        <taxon>Streptophyta</taxon>
        <taxon>Embryophyta</taxon>
        <taxon>Tracheophyta</taxon>
        <taxon>Polypodiopsida</taxon>
        <taxon>Polypodiidae</taxon>
        <taxon>Polypodiales</taxon>
        <taxon>Pteridineae</taxon>
        <taxon>Pteridaceae</taxon>
        <taxon>Parkerioideae</taxon>
        <taxon>Ceratopteris</taxon>
    </lineage>
</organism>
<evidence type="ECO:0000256" key="1">
    <source>
        <dbReference type="SAM" id="Phobius"/>
    </source>
</evidence>
<name>A0A8T2QCP5_CERRI</name>
<dbReference type="EMBL" id="CM035441">
    <property type="protein sequence ID" value="KAH7281832.1"/>
    <property type="molecule type" value="Genomic_DNA"/>
</dbReference>
<evidence type="ECO:0000313" key="3">
    <source>
        <dbReference type="Proteomes" id="UP000825935"/>
    </source>
</evidence>
<comment type="caution">
    <text evidence="2">The sequence shown here is derived from an EMBL/GenBank/DDBJ whole genome shotgun (WGS) entry which is preliminary data.</text>
</comment>
<dbReference type="AlphaFoldDB" id="A0A8T2QCP5"/>
<keyword evidence="1" id="KW-0472">Membrane</keyword>